<dbReference type="Pfam" id="PF04827">
    <property type="entry name" value="Plant_tran"/>
    <property type="match status" value="1"/>
</dbReference>
<dbReference type="EnsemblPlants" id="Bo5g062850.1">
    <property type="protein sequence ID" value="Bo5g062850.1"/>
    <property type="gene ID" value="Bo5g062850"/>
</dbReference>
<dbReference type="STRING" id="109376.A0A0D3CEU8"/>
<dbReference type="InterPro" id="IPR006912">
    <property type="entry name" value="Harbinger_derived_prot"/>
</dbReference>
<proteinExistence type="predicted"/>
<dbReference type="PANTHER" id="PTHR47150">
    <property type="entry name" value="OS12G0169200 PROTEIN"/>
    <property type="match status" value="1"/>
</dbReference>
<sequence>MVSQQQSVFGSSQVPFTGTQPFPFTGTQPSEYGYYDEETLVERRERRKWMPTDDLVLISAWLNTSKDPVVENEQRSGHFWKRIGAYFAASSKVAGSERREPSHCKQHWQKINDLVYKFCGSYEAASREKTSGQNENDVLKKAHEIFYNNHKKKFTLEQAFMELHSDQKWCHLSSSKNTGSSRKRKNEDGAHVMDETSSHATKTNTYEADEASTRPPGVKAAKAWGKKPRVDEKGLSDFWTLWNIKQHDLAMKERLSKMSLLDSLIVKQEPLSECEEALKKKLITELLLGNQHRETEARPNKFHVLILVLLFEGESRRITDLEKSLVCFRVSVVTRCLPCILVCQGNETPTYPENIFRRRFRMNKALFMHIVDRLSIEVHFFRQKKNGLGRLGLSTLQKCKVAIRVLAYGTAADAVNEYLPLGSTTTRFCVENFVDGIINLFGDEYLRRPTLDDLQRLFHIGELRGFSGMIGSIDCMHWEWKNCPTAWKGQYSRGSGKPTIVLEAVASYDLWIWHAFFSPPGPKAVLFAQRQEAVRKDVEHAFGVLQARFAIVKNQALFWDKVKIEKIMSACIILHNMIVVNERDEYTRFDVSEFQQGEINGSSHVDLTYSTDIPTNIANMMGVRTRIRDRQVHQQLKADFVEHIMRKFGRDQDNN</sequence>
<evidence type="ECO:0008006" key="4">
    <source>
        <dbReference type="Google" id="ProtNLM"/>
    </source>
</evidence>
<keyword evidence="3" id="KW-1185">Reference proteome</keyword>
<name>A0A0D3CEU8_BRAOL</name>
<organism evidence="2 3">
    <name type="scientific">Brassica oleracea var. oleracea</name>
    <dbReference type="NCBI Taxonomy" id="109376"/>
    <lineage>
        <taxon>Eukaryota</taxon>
        <taxon>Viridiplantae</taxon>
        <taxon>Streptophyta</taxon>
        <taxon>Embryophyta</taxon>
        <taxon>Tracheophyta</taxon>
        <taxon>Spermatophyta</taxon>
        <taxon>Magnoliopsida</taxon>
        <taxon>eudicotyledons</taxon>
        <taxon>Gunneridae</taxon>
        <taxon>Pentapetalae</taxon>
        <taxon>rosids</taxon>
        <taxon>malvids</taxon>
        <taxon>Brassicales</taxon>
        <taxon>Brassicaceae</taxon>
        <taxon>Brassiceae</taxon>
        <taxon>Brassica</taxon>
    </lineage>
</organism>
<protein>
    <recommendedName>
        <fullName evidence="4">Myb-like domain-containing protein</fullName>
    </recommendedName>
</protein>
<dbReference type="AlphaFoldDB" id="A0A0D3CEU8"/>
<feature type="compositionally biased region" description="Basic and acidic residues" evidence="1">
    <location>
        <begin position="185"/>
        <end position="197"/>
    </location>
</feature>
<reference evidence="2" key="2">
    <citation type="submission" date="2015-03" db="UniProtKB">
        <authorList>
            <consortium name="EnsemblPlants"/>
        </authorList>
    </citation>
    <scope>IDENTIFICATION</scope>
</reference>
<dbReference type="PANTHER" id="PTHR47150:SF5">
    <property type="entry name" value="OS07G0546750 PROTEIN"/>
    <property type="match status" value="1"/>
</dbReference>
<evidence type="ECO:0000256" key="1">
    <source>
        <dbReference type="SAM" id="MobiDB-lite"/>
    </source>
</evidence>
<evidence type="ECO:0000313" key="3">
    <source>
        <dbReference type="Proteomes" id="UP000032141"/>
    </source>
</evidence>
<dbReference type="Proteomes" id="UP000032141">
    <property type="component" value="Chromosome C5"/>
</dbReference>
<reference evidence="2 3" key="1">
    <citation type="journal article" date="2014" name="Genome Biol.">
        <title>Transcriptome and methylome profiling reveals relics of genome dominance in the mesopolyploid Brassica oleracea.</title>
        <authorList>
            <person name="Parkin I.A."/>
            <person name="Koh C."/>
            <person name="Tang H."/>
            <person name="Robinson S.J."/>
            <person name="Kagale S."/>
            <person name="Clarke W.E."/>
            <person name="Town C.D."/>
            <person name="Nixon J."/>
            <person name="Krishnakumar V."/>
            <person name="Bidwell S.L."/>
            <person name="Denoeud F."/>
            <person name="Belcram H."/>
            <person name="Links M.G."/>
            <person name="Just J."/>
            <person name="Clarke C."/>
            <person name="Bender T."/>
            <person name="Huebert T."/>
            <person name="Mason A.S."/>
            <person name="Pires J.C."/>
            <person name="Barker G."/>
            <person name="Moore J."/>
            <person name="Walley P.G."/>
            <person name="Manoli S."/>
            <person name="Batley J."/>
            <person name="Edwards D."/>
            <person name="Nelson M.N."/>
            <person name="Wang X."/>
            <person name="Paterson A.H."/>
            <person name="King G."/>
            <person name="Bancroft I."/>
            <person name="Chalhoub B."/>
            <person name="Sharpe A.G."/>
        </authorList>
    </citation>
    <scope>NUCLEOTIDE SEQUENCE</scope>
    <source>
        <strain evidence="2 3">cv. TO1000</strain>
    </source>
</reference>
<dbReference type="HOGENOM" id="CLU_012390_5_2_1"/>
<accession>A0A0D3CEU8</accession>
<evidence type="ECO:0000313" key="2">
    <source>
        <dbReference type="EnsemblPlants" id="Bo5g062850.1"/>
    </source>
</evidence>
<feature type="region of interest" description="Disordered" evidence="1">
    <location>
        <begin position="172"/>
        <end position="225"/>
    </location>
</feature>
<dbReference type="Gramene" id="Bo5g062850.1">
    <property type="protein sequence ID" value="Bo5g062850.1"/>
    <property type="gene ID" value="Bo5g062850"/>
</dbReference>